<feature type="region of interest" description="Disordered" evidence="3">
    <location>
        <begin position="261"/>
        <end position="302"/>
    </location>
</feature>
<evidence type="ECO:0000256" key="2">
    <source>
        <dbReference type="ARBA" id="ARBA00023002"/>
    </source>
</evidence>
<evidence type="ECO:0000313" key="5">
    <source>
        <dbReference type="EMBL" id="EPX82846.1"/>
    </source>
</evidence>
<proteinExistence type="predicted"/>
<dbReference type="Proteomes" id="UP000015346">
    <property type="component" value="Unassembled WGS sequence"/>
</dbReference>
<dbReference type="GO" id="GO:0016491">
    <property type="term" value="F:oxidoreductase activity"/>
    <property type="evidence" value="ECO:0007669"/>
    <property type="project" value="UniProtKB-KW"/>
</dbReference>
<gene>
    <name evidence="5" type="ORF">ruthe_03070</name>
</gene>
<dbReference type="GO" id="GO:0010181">
    <property type="term" value="F:FMN binding"/>
    <property type="evidence" value="ECO:0007669"/>
    <property type="project" value="InterPro"/>
</dbReference>
<evidence type="ECO:0000313" key="6">
    <source>
        <dbReference type="Proteomes" id="UP000015346"/>
    </source>
</evidence>
<organism evidence="5 6">
    <name type="scientific">Rubellimicrobium thermophilum DSM 16684</name>
    <dbReference type="NCBI Taxonomy" id="1123069"/>
    <lineage>
        <taxon>Bacteria</taxon>
        <taxon>Pseudomonadati</taxon>
        <taxon>Pseudomonadota</taxon>
        <taxon>Alphaproteobacteria</taxon>
        <taxon>Rhodobacterales</taxon>
        <taxon>Roseobacteraceae</taxon>
        <taxon>Rubellimicrobium</taxon>
    </lineage>
</organism>
<evidence type="ECO:0000256" key="3">
    <source>
        <dbReference type="SAM" id="MobiDB-lite"/>
    </source>
</evidence>
<keyword evidence="1" id="KW-0285">Flavoprotein</keyword>
<accession>S9QN01</accession>
<reference evidence="5 6" key="1">
    <citation type="journal article" date="2013" name="Stand. Genomic Sci.">
        <title>Genome sequence of the reddish-pigmented Rubellimicrobium thermophilum type strain (DSM 16684(T)), a member of the Roseobacter clade.</title>
        <authorList>
            <person name="Fiebig A."/>
            <person name="Riedel T."/>
            <person name="Gronow S."/>
            <person name="Petersen J."/>
            <person name="Klenk H.P."/>
            <person name="Goker M."/>
        </authorList>
    </citation>
    <scope>NUCLEOTIDE SEQUENCE [LARGE SCALE GENOMIC DNA]</scope>
    <source>
        <strain evidence="5 6">DSM 16684</strain>
    </source>
</reference>
<feature type="domain" description="NADH:flavin oxidoreductase/NADH oxidase N-terminal" evidence="4">
    <location>
        <begin position="5"/>
        <end position="167"/>
    </location>
</feature>
<dbReference type="STRING" id="1123069.ruthe_03070"/>
<dbReference type="PANTHER" id="PTHR43656:SF2">
    <property type="entry name" value="BINDING OXIDOREDUCTASE, PUTATIVE (AFU_ORTHOLOGUE AFUA_2G08260)-RELATED"/>
    <property type="match status" value="1"/>
</dbReference>
<dbReference type="InterPro" id="IPR001155">
    <property type="entry name" value="OxRdtase_FMN_N"/>
</dbReference>
<dbReference type="RefSeq" id="WP_021099128.1">
    <property type="nucleotide sequence ID" value="NZ_KE557324.1"/>
</dbReference>
<dbReference type="Pfam" id="PF00724">
    <property type="entry name" value="Oxidored_FMN"/>
    <property type="match status" value="1"/>
</dbReference>
<comment type="caution">
    <text evidence="5">The sequence shown here is derived from an EMBL/GenBank/DDBJ whole genome shotgun (WGS) entry which is preliminary data.</text>
</comment>
<dbReference type="PATRIC" id="fig|1123069.3.peg.3042"/>
<dbReference type="PANTHER" id="PTHR43656">
    <property type="entry name" value="BINDING OXIDOREDUCTASE, PUTATIVE (AFU_ORTHOLOGUE AFUA_2G08260)-RELATED"/>
    <property type="match status" value="1"/>
</dbReference>
<feature type="compositionally biased region" description="Low complexity" evidence="3">
    <location>
        <begin position="286"/>
        <end position="302"/>
    </location>
</feature>
<dbReference type="EMBL" id="AOLV01000038">
    <property type="protein sequence ID" value="EPX82846.1"/>
    <property type="molecule type" value="Genomic_DNA"/>
</dbReference>
<name>S9QN01_9RHOB</name>
<keyword evidence="6" id="KW-1185">Reference proteome</keyword>
<dbReference type="HOGENOM" id="CLU_920959_0_0_5"/>
<evidence type="ECO:0000256" key="1">
    <source>
        <dbReference type="ARBA" id="ARBA00022630"/>
    </source>
</evidence>
<evidence type="ECO:0000259" key="4">
    <source>
        <dbReference type="Pfam" id="PF00724"/>
    </source>
</evidence>
<sequence length="302" mass="33572">MRGIKAEGGWGVIFTEQCEIHPSSEITSVIELRLWEGREIPLLSRMAERMKSHGALAGIQLAYPGVNGPNLYTREVLLAVSAMPRRTFTCDPVQARALDRQDIRDLRRWFVMAARRAQTARFDLICLYGAHGFGIFQQFLSRATNQRRDEYGGSLENRSRFLREAVGERMAITLCLLLDESIGALGFSNAELRDFIALNRKLPDLWDLAQGTWEECSGPSRFQEDASQEALVRGIRGLTDRPFAWGASPLPMRWYARSAPAFSSSGAPVPRSPPPSCRRRSRKAPSRTSANASAATSASPAT</sequence>
<protein>
    <submittedName>
        <fullName evidence="5">NADH:flavin oxidoreductase, Old Yellow Enzyme family</fullName>
    </submittedName>
</protein>
<dbReference type="AlphaFoldDB" id="S9QN01"/>
<dbReference type="SUPFAM" id="SSF51395">
    <property type="entry name" value="FMN-linked oxidoreductases"/>
    <property type="match status" value="1"/>
</dbReference>
<dbReference type="InterPro" id="IPR013785">
    <property type="entry name" value="Aldolase_TIM"/>
</dbReference>
<keyword evidence="2" id="KW-0560">Oxidoreductase</keyword>
<dbReference type="InterPro" id="IPR051799">
    <property type="entry name" value="NADH_flavin_oxidoreductase"/>
</dbReference>
<dbReference type="Gene3D" id="3.20.20.70">
    <property type="entry name" value="Aldolase class I"/>
    <property type="match status" value="1"/>
</dbReference>